<evidence type="ECO:0000256" key="3">
    <source>
        <dbReference type="ARBA" id="ARBA00004986"/>
    </source>
</evidence>
<dbReference type="NCBIfam" id="NF005155">
    <property type="entry name" value="PRK06635.1-4"/>
    <property type="match status" value="1"/>
</dbReference>
<dbReference type="InterPro" id="IPR041740">
    <property type="entry name" value="AKii-LysC-BS"/>
</dbReference>
<dbReference type="InterPro" id="IPR005260">
    <property type="entry name" value="Asp_kin_monofn"/>
</dbReference>
<comment type="similarity">
    <text evidence="5 17">Belongs to the aspartokinase family.</text>
</comment>
<keyword evidence="10 16" id="KW-0547">Nucleotide-binding</keyword>
<evidence type="ECO:0000256" key="7">
    <source>
        <dbReference type="ARBA" id="ARBA00016273"/>
    </source>
</evidence>
<dbReference type="InterPro" id="IPR054352">
    <property type="entry name" value="ACT_Aspartokinase"/>
</dbReference>
<evidence type="ECO:0000256" key="15">
    <source>
        <dbReference type="ARBA" id="ARBA00047872"/>
    </source>
</evidence>
<keyword evidence="13" id="KW-0220">Diaminopimelate biosynthesis</keyword>
<protein>
    <recommendedName>
        <fullName evidence="7 17">Aspartokinase</fullName>
        <ecNumber evidence="6 17">2.7.2.4</ecNumber>
    </recommendedName>
</protein>
<evidence type="ECO:0000256" key="16">
    <source>
        <dbReference type="PIRSR" id="PIRSR000726-1"/>
    </source>
</evidence>
<evidence type="ECO:0000256" key="18">
    <source>
        <dbReference type="RuleBase" id="RU004249"/>
    </source>
</evidence>
<evidence type="ECO:0000256" key="11">
    <source>
        <dbReference type="ARBA" id="ARBA00022777"/>
    </source>
</evidence>
<comment type="caution">
    <text evidence="21">The sequence shown here is derived from an EMBL/GenBank/DDBJ whole genome shotgun (WGS) entry which is preliminary data.</text>
</comment>
<evidence type="ECO:0000256" key="4">
    <source>
        <dbReference type="ARBA" id="ARBA00005139"/>
    </source>
</evidence>
<evidence type="ECO:0000256" key="12">
    <source>
        <dbReference type="ARBA" id="ARBA00022840"/>
    </source>
</evidence>
<dbReference type="Proteomes" id="UP000298860">
    <property type="component" value="Unassembled WGS sequence"/>
</dbReference>
<dbReference type="PANTHER" id="PTHR21499:SF3">
    <property type="entry name" value="ASPARTOKINASE"/>
    <property type="match status" value="1"/>
</dbReference>
<dbReference type="SUPFAM" id="SSF55021">
    <property type="entry name" value="ACT-like"/>
    <property type="match status" value="1"/>
</dbReference>
<dbReference type="GO" id="GO:0004072">
    <property type="term" value="F:aspartate kinase activity"/>
    <property type="evidence" value="ECO:0007669"/>
    <property type="project" value="UniProtKB-EC"/>
</dbReference>
<dbReference type="InterPro" id="IPR036393">
    <property type="entry name" value="AceGlu_kinase-like_sf"/>
</dbReference>
<evidence type="ECO:0000256" key="14">
    <source>
        <dbReference type="ARBA" id="ARBA00023154"/>
    </source>
</evidence>
<dbReference type="InterPro" id="IPR018042">
    <property type="entry name" value="Aspartate_kinase_CS"/>
</dbReference>
<feature type="binding site" evidence="16">
    <location>
        <begin position="3"/>
        <end position="6"/>
    </location>
    <ligand>
        <name>ATP</name>
        <dbReference type="ChEBI" id="CHEBI:30616"/>
    </ligand>
</feature>
<feature type="domain" description="Aspartate/glutamate/uridylate kinase" evidence="19">
    <location>
        <begin position="3"/>
        <end position="224"/>
    </location>
</feature>
<dbReference type="UniPathway" id="UPA00050">
    <property type="reaction ID" value="UER00461"/>
</dbReference>
<comment type="pathway">
    <text evidence="2 18">Amino-acid biosynthesis; L-lysine biosynthesis via DAP pathway; (S)-tetrahydrodipicolinate from L-aspartate: step 1/4.</text>
</comment>
<dbReference type="AlphaFoldDB" id="A0A4D4JEG0"/>
<dbReference type="PROSITE" id="PS00324">
    <property type="entry name" value="ASPARTOKINASE"/>
    <property type="match status" value="1"/>
</dbReference>
<evidence type="ECO:0000256" key="8">
    <source>
        <dbReference type="ARBA" id="ARBA00022605"/>
    </source>
</evidence>
<evidence type="ECO:0000256" key="17">
    <source>
        <dbReference type="RuleBase" id="RU003448"/>
    </source>
</evidence>
<name>A0A4D4JEG0_9PSEU</name>
<dbReference type="Gene3D" id="3.30.2130.10">
    <property type="entry name" value="VC0802-like"/>
    <property type="match status" value="1"/>
</dbReference>
<feature type="domain" description="Aspartokinase ACT" evidence="20">
    <location>
        <begin position="338"/>
        <end position="396"/>
    </location>
</feature>
<keyword evidence="12 16" id="KW-0067">ATP-binding</keyword>
<dbReference type="GO" id="GO:0005829">
    <property type="term" value="C:cytosol"/>
    <property type="evidence" value="ECO:0007669"/>
    <property type="project" value="TreeGrafter"/>
</dbReference>
<dbReference type="GO" id="GO:0009088">
    <property type="term" value="P:threonine biosynthetic process"/>
    <property type="evidence" value="ECO:0007669"/>
    <property type="project" value="UniProtKB-UniPathway"/>
</dbReference>
<dbReference type="PIRSF" id="PIRSF000726">
    <property type="entry name" value="Asp_kin"/>
    <property type="match status" value="1"/>
</dbReference>
<gene>
    <name evidence="21" type="primary">ask</name>
    <name evidence="21" type="ORF">GTS_43890</name>
</gene>
<keyword evidence="14" id="KW-0457">Lysine biosynthesis</keyword>
<dbReference type="UniPathway" id="UPA00051">
    <property type="reaction ID" value="UER00462"/>
</dbReference>
<dbReference type="CDD" id="cd04261">
    <property type="entry name" value="AAK_AKii-LysC-BS"/>
    <property type="match status" value="1"/>
</dbReference>
<feature type="binding site" evidence="16">
    <location>
        <position position="69"/>
    </location>
    <ligand>
        <name>substrate</name>
    </ligand>
</feature>
<proteinExistence type="inferred from homology"/>
<dbReference type="NCBIfam" id="TIGR00657">
    <property type="entry name" value="asp_kinases"/>
    <property type="match status" value="1"/>
</dbReference>
<comment type="pathway">
    <text evidence="4 18">Amino-acid biosynthesis; L-threonine biosynthesis; L-threonine from L-aspartate: step 1/5.</text>
</comment>
<evidence type="ECO:0000256" key="1">
    <source>
        <dbReference type="ARBA" id="ARBA00002843"/>
    </source>
</evidence>
<evidence type="ECO:0000256" key="6">
    <source>
        <dbReference type="ARBA" id="ARBA00013059"/>
    </source>
</evidence>
<keyword evidence="9 17" id="KW-0808">Transferase</keyword>
<dbReference type="UniPathway" id="UPA00034">
    <property type="reaction ID" value="UER00015"/>
</dbReference>
<dbReference type="GO" id="GO:0009089">
    <property type="term" value="P:lysine biosynthetic process via diaminopimelate"/>
    <property type="evidence" value="ECO:0007669"/>
    <property type="project" value="UniProtKB-UniPathway"/>
</dbReference>
<dbReference type="InterPro" id="IPR001048">
    <property type="entry name" value="Asp/Glu/Uridylate_kinase"/>
</dbReference>
<dbReference type="InterPro" id="IPR045865">
    <property type="entry name" value="ACT-like_dom_sf"/>
</dbReference>
<feature type="binding site" evidence="16">
    <location>
        <begin position="168"/>
        <end position="169"/>
    </location>
    <ligand>
        <name>ATP</name>
        <dbReference type="ChEBI" id="CHEBI:30616"/>
    </ligand>
</feature>
<comment type="function">
    <text evidence="1">Catalyzes the phosphorylation of the beta-carboxyl group of aspartic acid with ATP to yield 4-phospho-L-aspartate, which is involved in the branched biosynthetic pathway leading to the biosynthesis of amino acids lysine, threonine, isoleucine and methionine.</text>
</comment>
<comment type="catalytic activity">
    <reaction evidence="15 17">
        <text>L-aspartate + ATP = 4-phospho-L-aspartate + ADP</text>
        <dbReference type="Rhea" id="RHEA:23776"/>
        <dbReference type="ChEBI" id="CHEBI:29991"/>
        <dbReference type="ChEBI" id="CHEBI:30616"/>
        <dbReference type="ChEBI" id="CHEBI:57535"/>
        <dbReference type="ChEBI" id="CHEBI:456216"/>
        <dbReference type="EC" id="2.7.2.4"/>
    </reaction>
</comment>
<evidence type="ECO:0000259" key="20">
    <source>
        <dbReference type="Pfam" id="PF22468"/>
    </source>
</evidence>
<dbReference type="InterPro" id="IPR001341">
    <property type="entry name" value="Asp_kinase"/>
</dbReference>
<dbReference type="PANTHER" id="PTHR21499">
    <property type="entry name" value="ASPARTATE KINASE"/>
    <property type="match status" value="1"/>
</dbReference>
<organism evidence="21 22">
    <name type="scientific">Gandjariella thermophila</name>
    <dbReference type="NCBI Taxonomy" id="1931992"/>
    <lineage>
        <taxon>Bacteria</taxon>
        <taxon>Bacillati</taxon>
        <taxon>Actinomycetota</taxon>
        <taxon>Actinomycetes</taxon>
        <taxon>Pseudonocardiales</taxon>
        <taxon>Pseudonocardiaceae</taxon>
        <taxon>Gandjariella</taxon>
    </lineage>
</organism>
<evidence type="ECO:0000256" key="2">
    <source>
        <dbReference type="ARBA" id="ARBA00004766"/>
    </source>
</evidence>
<evidence type="ECO:0000313" key="21">
    <source>
        <dbReference type="EMBL" id="GDY32756.1"/>
    </source>
</evidence>
<dbReference type="GO" id="GO:0019877">
    <property type="term" value="P:diaminopimelate biosynthetic process"/>
    <property type="evidence" value="ECO:0007669"/>
    <property type="project" value="UniProtKB-KW"/>
</dbReference>
<dbReference type="Pfam" id="PF00696">
    <property type="entry name" value="AA_kinase"/>
    <property type="match status" value="1"/>
</dbReference>
<keyword evidence="11 17" id="KW-0418">Kinase</keyword>
<dbReference type="GO" id="GO:0009090">
    <property type="term" value="P:homoserine biosynthetic process"/>
    <property type="evidence" value="ECO:0007669"/>
    <property type="project" value="TreeGrafter"/>
</dbReference>
<dbReference type="EC" id="2.7.2.4" evidence="6 17"/>
<dbReference type="SUPFAM" id="SSF53633">
    <property type="entry name" value="Carbamate kinase-like"/>
    <property type="match status" value="1"/>
</dbReference>
<evidence type="ECO:0000256" key="5">
    <source>
        <dbReference type="ARBA" id="ARBA00010122"/>
    </source>
</evidence>
<accession>A0A4D4JEG0</accession>
<reference evidence="22" key="1">
    <citation type="submission" date="2019-04" db="EMBL/GenBank/DDBJ databases">
        <title>Draft genome sequence of Pseudonocardiaceae bacterium SL3-2-4.</title>
        <authorList>
            <person name="Ningsih F."/>
            <person name="Yokota A."/>
            <person name="Sakai Y."/>
            <person name="Nanatani K."/>
            <person name="Yabe S."/>
            <person name="Oetari A."/>
            <person name="Sjamsuridzal W."/>
        </authorList>
    </citation>
    <scope>NUCLEOTIDE SEQUENCE [LARGE SCALE GENOMIC DNA]</scope>
    <source>
        <strain evidence="22">SL3-2-4</strain>
    </source>
</reference>
<dbReference type="RefSeq" id="WP_264081662.1">
    <property type="nucleotide sequence ID" value="NZ_BJFL01000028.1"/>
</dbReference>
<feature type="binding site" evidence="16">
    <location>
        <position position="179"/>
    </location>
    <ligand>
        <name>ATP</name>
        <dbReference type="ChEBI" id="CHEBI:30616"/>
    </ligand>
</feature>
<dbReference type="Gene3D" id="3.40.1160.10">
    <property type="entry name" value="Acetylglutamate kinase-like"/>
    <property type="match status" value="1"/>
</dbReference>
<evidence type="ECO:0000313" key="22">
    <source>
        <dbReference type="Proteomes" id="UP000298860"/>
    </source>
</evidence>
<sequence length="410" mass="42656">MRKYGGTSLAGADRLRRAATSVARASRTWPTVVVVSARGDSTDQLLAMAAAAGERSASRETDQLLATGECLSAALFAMTLRSLGVPAVSLTGGQAGIRVVGPPGAGRIAAIDPARIHRHLGEGSVVVVAGFQGVGAGGDVVTLGRGGSDTTAVALAAELGVRRCEIYTDVAGVFDADPRVVPSARVLDTVPMDVMVEMAFAGARVLHSRSVELAAARGIDLLVRSALADGAGTVIPGGRQPEMLESHALVAIAHDLDVTRVLVRADTAHRDLAVDVLSLFARHHAPVDLVARSGRYEAEFRMGFTARRSDIPRLVDELRALVSAVDGTVVLDENIAKISLIGTGLLNRPEFTARLLAGLDAAGISTGWIATSQLRVSVTVPQERVTDALALLHKEFELGSERLVAGAGAR</sequence>
<keyword evidence="22" id="KW-1185">Reference proteome</keyword>
<evidence type="ECO:0000256" key="10">
    <source>
        <dbReference type="ARBA" id="ARBA00022741"/>
    </source>
</evidence>
<feature type="binding site" evidence="16">
    <location>
        <position position="42"/>
    </location>
    <ligand>
        <name>substrate</name>
    </ligand>
</feature>
<comment type="pathway">
    <text evidence="3 18">Amino-acid biosynthesis; L-methionine biosynthesis via de novo pathway; L-homoserine from L-aspartate: step 1/3.</text>
</comment>
<dbReference type="EMBL" id="BJFL01000028">
    <property type="protein sequence ID" value="GDY32756.1"/>
    <property type="molecule type" value="Genomic_DNA"/>
</dbReference>
<dbReference type="GO" id="GO:0005524">
    <property type="term" value="F:ATP binding"/>
    <property type="evidence" value="ECO:0007669"/>
    <property type="project" value="UniProtKB-KW"/>
</dbReference>
<evidence type="ECO:0000256" key="13">
    <source>
        <dbReference type="ARBA" id="ARBA00022915"/>
    </source>
</evidence>
<dbReference type="Pfam" id="PF22468">
    <property type="entry name" value="ACT_9"/>
    <property type="match status" value="1"/>
</dbReference>
<evidence type="ECO:0000256" key="9">
    <source>
        <dbReference type="ARBA" id="ARBA00022679"/>
    </source>
</evidence>
<evidence type="ECO:0000259" key="19">
    <source>
        <dbReference type="Pfam" id="PF00696"/>
    </source>
</evidence>
<keyword evidence="8 18" id="KW-0028">Amino-acid biosynthesis</keyword>